<feature type="transmembrane region" description="Helical" evidence="6">
    <location>
        <begin position="91"/>
        <end position="111"/>
    </location>
</feature>
<feature type="transmembrane region" description="Helical" evidence="6">
    <location>
        <begin position="29"/>
        <end position="49"/>
    </location>
</feature>
<evidence type="ECO:0000313" key="8">
    <source>
        <dbReference type="Proteomes" id="UP000235371"/>
    </source>
</evidence>
<feature type="compositionally biased region" description="Basic and acidic residues" evidence="5">
    <location>
        <begin position="301"/>
        <end position="310"/>
    </location>
</feature>
<dbReference type="GeneID" id="36585878"/>
<dbReference type="InterPro" id="IPR007568">
    <property type="entry name" value="RTA1"/>
</dbReference>
<comment type="subcellular location">
    <subcellularLocation>
        <location evidence="1">Membrane</location>
        <topology evidence="1">Multi-pass membrane protein</topology>
    </subcellularLocation>
</comment>
<evidence type="ECO:0000256" key="1">
    <source>
        <dbReference type="ARBA" id="ARBA00004141"/>
    </source>
</evidence>
<dbReference type="GO" id="GO:0000324">
    <property type="term" value="C:fungal-type vacuole"/>
    <property type="evidence" value="ECO:0007669"/>
    <property type="project" value="TreeGrafter"/>
</dbReference>
<accession>A0A2J6TPM7</accession>
<reference evidence="7 8" key="1">
    <citation type="submission" date="2016-04" db="EMBL/GenBank/DDBJ databases">
        <title>A degradative enzymes factory behind the ericoid mycorrhizal symbiosis.</title>
        <authorList>
            <consortium name="DOE Joint Genome Institute"/>
            <person name="Martino E."/>
            <person name="Morin E."/>
            <person name="Grelet G."/>
            <person name="Kuo A."/>
            <person name="Kohler A."/>
            <person name="Daghino S."/>
            <person name="Barry K."/>
            <person name="Choi C."/>
            <person name="Cichocki N."/>
            <person name="Clum A."/>
            <person name="Copeland A."/>
            <person name="Hainaut M."/>
            <person name="Haridas S."/>
            <person name="Labutti K."/>
            <person name="Lindquist E."/>
            <person name="Lipzen A."/>
            <person name="Khouja H.-R."/>
            <person name="Murat C."/>
            <person name="Ohm R."/>
            <person name="Olson A."/>
            <person name="Spatafora J."/>
            <person name="Veneault-Fourrey C."/>
            <person name="Henrissat B."/>
            <person name="Grigoriev I."/>
            <person name="Martin F."/>
            <person name="Perotto S."/>
        </authorList>
    </citation>
    <scope>NUCLEOTIDE SEQUENCE [LARGE SCALE GENOMIC DNA]</scope>
    <source>
        <strain evidence="7 8">E</strain>
    </source>
</reference>
<name>A0A2J6TPM7_9HELO</name>
<feature type="transmembrane region" description="Helical" evidence="6">
    <location>
        <begin position="173"/>
        <end position="192"/>
    </location>
</feature>
<keyword evidence="2 6" id="KW-0812">Transmembrane</keyword>
<dbReference type="Pfam" id="PF04479">
    <property type="entry name" value="RTA1"/>
    <property type="match status" value="1"/>
</dbReference>
<evidence type="ECO:0000256" key="2">
    <source>
        <dbReference type="ARBA" id="ARBA00022692"/>
    </source>
</evidence>
<feature type="transmembrane region" description="Helical" evidence="6">
    <location>
        <begin position="132"/>
        <end position="153"/>
    </location>
</feature>
<dbReference type="Proteomes" id="UP000235371">
    <property type="component" value="Unassembled WGS sequence"/>
</dbReference>
<dbReference type="PANTHER" id="PTHR31465">
    <property type="entry name" value="PROTEIN RTA1-RELATED"/>
    <property type="match status" value="1"/>
</dbReference>
<evidence type="ECO:0000313" key="7">
    <source>
        <dbReference type="EMBL" id="PMD64972.1"/>
    </source>
</evidence>
<gene>
    <name evidence="7" type="ORF">K444DRAFT_582561</name>
</gene>
<evidence type="ECO:0000256" key="3">
    <source>
        <dbReference type="ARBA" id="ARBA00022989"/>
    </source>
</evidence>
<evidence type="ECO:0000256" key="6">
    <source>
        <dbReference type="SAM" id="Phobius"/>
    </source>
</evidence>
<feature type="transmembrane region" description="Helical" evidence="6">
    <location>
        <begin position="256"/>
        <end position="278"/>
    </location>
</feature>
<feature type="transmembrane region" description="Helical" evidence="6">
    <location>
        <begin position="216"/>
        <end position="236"/>
    </location>
</feature>
<keyword evidence="3 6" id="KW-1133">Transmembrane helix</keyword>
<feature type="region of interest" description="Disordered" evidence="5">
    <location>
        <begin position="289"/>
        <end position="321"/>
    </location>
</feature>
<keyword evidence="8" id="KW-1185">Reference proteome</keyword>
<dbReference type="RefSeq" id="XP_024741876.1">
    <property type="nucleotide sequence ID" value="XM_024877801.1"/>
</dbReference>
<dbReference type="AlphaFoldDB" id="A0A2J6TPM7"/>
<dbReference type="InParanoid" id="A0A2J6TPM7"/>
<dbReference type="PANTHER" id="PTHR31465:SF8">
    <property type="entry name" value="DOMAIN PROTEIN, PUTATIVE (AFU_ORTHOLOGUE AFUA_6G14140)-RELATED"/>
    <property type="match status" value="1"/>
</dbReference>
<sequence length="321" mass="35624">MHHHVSQNCTEVTPLCPVENTIYGYAPNLGLNAFFIAIFALCALAQFFLGTRYKTYFFAYVVTMGCIGEATGYGGRIIMHSNPYSSLGFKIQISCLIFAPAFIAAGIYLTLKHIVLAFGQDRSKIPARYYTWIFISCDFISLMLQAVGGGFAGSAENDVKLRNIGTNLMISGIVWQVATLIAFAGLVIDYIIRTRRAWNGVTPEAKSLLRQRKFRGFLAAVAIAFVTVFLRCVYRITEMVGGWANPIMRDEIGFDIMEGIMIIIAVLALTFFHPGFCFPQLAGQQRAKAPPELESLDESDAALREEKIQEPKPVQISTIKE</sequence>
<evidence type="ECO:0000256" key="4">
    <source>
        <dbReference type="ARBA" id="ARBA00023136"/>
    </source>
</evidence>
<feature type="transmembrane region" description="Helical" evidence="6">
    <location>
        <begin position="56"/>
        <end position="79"/>
    </location>
</feature>
<dbReference type="GO" id="GO:0005886">
    <property type="term" value="C:plasma membrane"/>
    <property type="evidence" value="ECO:0007669"/>
    <property type="project" value="TreeGrafter"/>
</dbReference>
<dbReference type="FunCoup" id="A0A2J6TPM7">
    <property type="interactions" value="45"/>
</dbReference>
<dbReference type="EMBL" id="KZ613747">
    <property type="protein sequence ID" value="PMD64972.1"/>
    <property type="molecule type" value="Genomic_DNA"/>
</dbReference>
<protein>
    <submittedName>
        <fullName evidence="7">RTA1-domain-containing protein</fullName>
    </submittedName>
</protein>
<evidence type="ECO:0000256" key="5">
    <source>
        <dbReference type="SAM" id="MobiDB-lite"/>
    </source>
</evidence>
<keyword evidence="4 6" id="KW-0472">Membrane</keyword>
<organism evidence="7 8">
    <name type="scientific">Hyaloscypha bicolor E</name>
    <dbReference type="NCBI Taxonomy" id="1095630"/>
    <lineage>
        <taxon>Eukaryota</taxon>
        <taxon>Fungi</taxon>
        <taxon>Dikarya</taxon>
        <taxon>Ascomycota</taxon>
        <taxon>Pezizomycotina</taxon>
        <taxon>Leotiomycetes</taxon>
        <taxon>Helotiales</taxon>
        <taxon>Hyaloscyphaceae</taxon>
        <taxon>Hyaloscypha</taxon>
        <taxon>Hyaloscypha bicolor</taxon>
    </lineage>
</organism>
<proteinExistence type="predicted"/>
<dbReference type="OrthoDB" id="4521223at2759"/>
<dbReference type="STRING" id="1095630.A0A2J6TPM7"/>